<dbReference type="SUPFAM" id="SSF48208">
    <property type="entry name" value="Six-hairpin glycosidases"/>
    <property type="match status" value="1"/>
</dbReference>
<dbReference type="EMBL" id="LNQE01000881">
    <property type="protein sequence ID" value="KUG23880.1"/>
    <property type="molecule type" value="Genomic_DNA"/>
</dbReference>
<gene>
    <name evidence="2" type="ORF">ASZ90_006324</name>
</gene>
<sequence length="690" mass="78999">MTMKSNRLLNEKSPYLLQHAYNPVDWYPWGDEAFKKAKIEDKPVFLSIGYSTCHWCHVMEHESFEDEEVAGLLNDSFVNIKVDREERPDIDAVYMKVCQLMTQSGGWPLTIIMTPDKRPFFAATYIPRESKYGRTGMLEIIPKIKSIWQTRRADIISSASEITNALNQPIPGKTNDLGEDLLRRAYRSLSMSFDPTFGGFGQTPKFPSPHNFFFLLRYWKRTDEKQALYMVEHTLQNMRRGGIYDHIGFGFHRYSTDARWIVPHFEKMLYDQALMAMAHTELYQATGKKEYEKTAREIFTYVLRDMTDGQSGFFSAEDADSEGVEGKFYLWTEEEIRRILTQKEADLFVSLYRHSSDIELPGMHEITSDQFIVHLKPTDEAEKDLTETVLDIESIRGKIFACREKRLHPHKDDKILTDWNGLMIAALARGAQVFDEPVYANAAECAMNFILKFMQTKDGRLLHRYRQGEAAIEGNIDDYAFVIWALLELYESTFQTKYLQKASEFHAHLFSHFLDDKNGGLFFTSRDAEKLLIRPKELYDGAIPSGNSVAFINALRLSRITGNADMDKISNLILKAFQAQAYSMPAAFSHFLCGLDFAIGPSSEVIIAGNIDNADTKKMLKALRECYAPNKVVIFRPEKSAKPDIETIAPFVKSHSGINKKASAYVCTNYTCALPTNDPQKMIELLKSNK</sequence>
<keyword evidence="2" id="KW-0418">Kinase</keyword>
<dbReference type="Gene3D" id="3.40.30.10">
    <property type="entry name" value="Glutaredoxin"/>
    <property type="match status" value="1"/>
</dbReference>
<dbReference type="PIRSF" id="PIRSF006402">
    <property type="entry name" value="UCP006402_thioredoxin"/>
    <property type="match status" value="1"/>
</dbReference>
<comment type="caution">
    <text evidence="2">The sequence shown here is derived from an EMBL/GenBank/DDBJ whole genome shotgun (WGS) entry which is preliminary data.</text>
</comment>
<dbReference type="PANTHER" id="PTHR42899">
    <property type="entry name" value="SPERMATOGENESIS-ASSOCIATED PROTEIN 20"/>
    <property type="match status" value="1"/>
</dbReference>
<dbReference type="AlphaFoldDB" id="A0A0W8FSK7"/>
<dbReference type="InterPro" id="IPR036249">
    <property type="entry name" value="Thioredoxin-like_sf"/>
</dbReference>
<keyword evidence="2" id="KW-0808">Transferase</keyword>
<evidence type="ECO:0000313" key="2">
    <source>
        <dbReference type="EMBL" id="KUG23880.1"/>
    </source>
</evidence>
<dbReference type="SUPFAM" id="SSF52833">
    <property type="entry name" value="Thioredoxin-like"/>
    <property type="match status" value="1"/>
</dbReference>
<dbReference type="GO" id="GO:0004798">
    <property type="term" value="F:dTMP kinase activity"/>
    <property type="evidence" value="ECO:0007669"/>
    <property type="project" value="UniProtKB-EC"/>
</dbReference>
<dbReference type="InterPro" id="IPR012341">
    <property type="entry name" value="6hp_glycosidase-like_sf"/>
</dbReference>
<dbReference type="InterPro" id="IPR004879">
    <property type="entry name" value="Ssp411-like_TRX"/>
</dbReference>
<protein>
    <submittedName>
        <fullName evidence="2">Thymidylate kinase</fullName>
        <ecNumber evidence="2">2.7.4.9</ecNumber>
    </submittedName>
</protein>
<dbReference type="InterPro" id="IPR008928">
    <property type="entry name" value="6-hairpin_glycosidase_sf"/>
</dbReference>
<organism evidence="2">
    <name type="scientific">hydrocarbon metagenome</name>
    <dbReference type="NCBI Taxonomy" id="938273"/>
    <lineage>
        <taxon>unclassified sequences</taxon>
        <taxon>metagenomes</taxon>
        <taxon>ecological metagenomes</taxon>
    </lineage>
</organism>
<accession>A0A0W8FSK7</accession>
<dbReference type="Pfam" id="PF03190">
    <property type="entry name" value="Thioredox_DsbH"/>
    <property type="match status" value="1"/>
</dbReference>
<reference evidence="2" key="1">
    <citation type="journal article" date="2015" name="Proc. Natl. Acad. Sci. U.S.A.">
        <title>Networks of energetic and metabolic interactions define dynamics in microbial communities.</title>
        <authorList>
            <person name="Embree M."/>
            <person name="Liu J.K."/>
            <person name="Al-Bassam M.M."/>
            <person name="Zengler K."/>
        </authorList>
    </citation>
    <scope>NUCLEOTIDE SEQUENCE</scope>
</reference>
<proteinExistence type="predicted"/>
<dbReference type="GO" id="GO:0005975">
    <property type="term" value="P:carbohydrate metabolic process"/>
    <property type="evidence" value="ECO:0007669"/>
    <property type="project" value="InterPro"/>
</dbReference>
<dbReference type="PANTHER" id="PTHR42899:SF1">
    <property type="entry name" value="SPERMATOGENESIS-ASSOCIATED PROTEIN 20"/>
    <property type="match status" value="1"/>
</dbReference>
<dbReference type="CDD" id="cd02955">
    <property type="entry name" value="SSP411"/>
    <property type="match status" value="1"/>
</dbReference>
<dbReference type="EC" id="2.7.4.9" evidence="2"/>
<evidence type="ECO:0000259" key="1">
    <source>
        <dbReference type="Pfam" id="PF03190"/>
    </source>
</evidence>
<dbReference type="Gene3D" id="1.50.10.20">
    <property type="match status" value="1"/>
</dbReference>
<dbReference type="Gene3D" id="1.50.10.10">
    <property type="match status" value="1"/>
</dbReference>
<name>A0A0W8FSK7_9ZZZZ</name>
<feature type="domain" description="Spermatogenesis-associated protein 20-like TRX" evidence="1">
    <location>
        <begin position="6"/>
        <end position="166"/>
    </location>
</feature>
<dbReference type="InterPro" id="IPR024705">
    <property type="entry name" value="Ssp411"/>
</dbReference>